<reference evidence="2 3" key="1">
    <citation type="submission" date="2016-10" db="EMBL/GenBank/DDBJ databases">
        <authorList>
            <person name="de Groot N.N."/>
        </authorList>
    </citation>
    <scope>NUCLEOTIDE SEQUENCE [LARGE SCALE GENOMIC DNA]</scope>
    <source>
        <strain evidence="2 3">DSM 21668</strain>
    </source>
</reference>
<dbReference type="EMBL" id="FNGS01000005">
    <property type="protein sequence ID" value="SDM16870.1"/>
    <property type="molecule type" value="Genomic_DNA"/>
</dbReference>
<feature type="transmembrane region" description="Helical" evidence="1">
    <location>
        <begin position="32"/>
        <end position="52"/>
    </location>
</feature>
<protein>
    <recommendedName>
        <fullName evidence="4">Phosphatidate cytidylyltransferase</fullName>
    </recommendedName>
</protein>
<dbReference type="AlphaFoldDB" id="A0A1G9R189"/>
<proteinExistence type="predicted"/>
<organism evidence="2 3">
    <name type="scientific">Siphonobacter aquaeclarae</name>
    <dbReference type="NCBI Taxonomy" id="563176"/>
    <lineage>
        <taxon>Bacteria</taxon>
        <taxon>Pseudomonadati</taxon>
        <taxon>Bacteroidota</taxon>
        <taxon>Cytophagia</taxon>
        <taxon>Cytophagales</taxon>
        <taxon>Cytophagaceae</taxon>
        <taxon>Siphonobacter</taxon>
    </lineage>
</organism>
<keyword evidence="3" id="KW-1185">Reference proteome</keyword>
<evidence type="ECO:0008006" key="4">
    <source>
        <dbReference type="Google" id="ProtNLM"/>
    </source>
</evidence>
<evidence type="ECO:0000313" key="3">
    <source>
        <dbReference type="Proteomes" id="UP000198901"/>
    </source>
</evidence>
<keyword evidence="1" id="KW-0472">Membrane</keyword>
<sequence length="62" mass="6450">MKNTSSVYILPLLVLLAGTLSGCEVVEGIFKAGMWSGILLVVLAIAVVIWLASKLFGGKNSG</sequence>
<evidence type="ECO:0000313" key="2">
    <source>
        <dbReference type="EMBL" id="SDM16870.1"/>
    </source>
</evidence>
<name>A0A1G9R189_9BACT</name>
<dbReference type="Proteomes" id="UP000198901">
    <property type="component" value="Unassembled WGS sequence"/>
</dbReference>
<accession>A0A1G9R189</accession>
<evidence type="ECO:0000256" key="1">
    <source>
        <dbReference type="SAM" id="Phobius"/>
    </source>
</evidence>
<keyword evidence="1" id="KW-1133">Transmembrane helix</keyword>
<dbReference type="RefSeq" id="WP_093202988.1">
    <property type="nucleotide sequence ID" value="NZ_FNGS01000005.1"/>
</dbReference>
<gene>
    <name evidence="2" type="ORF">SAMN04488090_2682</name>
</gene>
<dbReference type="OrthoDB" id="894321at2"/>
<keyword evidence="1" id="KW-0812">Transmembrane</keyword>
<dbReference type="PROSITE" id="PS51257">
    <property type="entry name" value="PROKAR_LIPOPROTEIN"/>
    <property type="match status" value="1"/>
</dbReference>